<dbReference type="CDD" id="cd02516">
    <property type="entry name" value="CDP-ME_synthetase"/>
    <property type="match status" value="1"/>
</dbReference>
<evidence type="ECO:0000313" key="3">
    <source>
        <dbReference type="EMBL" id="OGD53994.1"/>
    </source>
</evidence>
<feature type="non-terminal residue" evidence="3">
    <location>
        <position position="222"/>
    </location>
</feature>
<comment type="caution">
    <text evidence="3">The sequence shown here is derived from an EMBL/GenBank/DDBJ whole genome shotgun (WGS) entry which is preliminary data.</text>
</comment>
<evidence type="ECO:0000313" key="4">
    <source>
        <dbReference type="Proteomes" id="UP000178758"/>
    </source>
</evidence>
<name>A0A1F5DG02_9BACT</name>
<dbReference type="InterPro" id="IPR018294">
    <property type="entry name" value="ISPD_synthase_CS"/>
</dbReference>
<dbReference type="GO" id="GO:0008299">
    <property type="term" value="P:isoprenoid biosynthetic process"/>
    <property type="evidence" value="ECO:0007669"/>
    <property type="project" value="InterPro"/>
</dbReference>
<keyword evidence="2" id="KW-0548">Nucleotidyltransferase</keyword>
<dbReference type="EMBL" id="MEZJ01000022">
    <property type="protein sequence ID" value="OGD53994.1"/>
    <property type="molecule type" value="Genomic_DNA"/>
</dbReference>
<dbReference type="PANTHER" id="PTHR32125">
    <property type="entry name" value="2-C-METHYL-D-ERYTHRITOL 4-PHOSPHATE CYTIDYLYLTRANSFERASE, CHLOROPLASTIC"/>
    <property type="match status" value="1"/>
</dbReference>
<dbReference type="FunFam" id="3.90.550.10:FF:000003">
    <property type="entry name" value="2-C-methyl-D-erythritol 4-phosphate cytidylyltransferase"/>
    <property type="match status" value="1"/>
</dbReference>
<dbReference type="Proteomes" id="UP000178758">
    <property type="component" value="Unassembled WGS sequence"/>
</dbReference>
<dbReference type="InterPro" id="IPR050088">
    <property type="entry name" value="IspD/TarI_cytidylyltransf_bact"/>
</dbReference>
<organism evidence="3 4">
    <name type="scientific">Candidatus Beckwithbacteria bacterium RBG_13_35_6</name>
    <dbReference type="NCBI Taxonomy" id="1797456"/>
    <lineage>
        <taxon>Bacteria</taxon>
        <taxon>Candidatus Beckwithiibacteriota</taxon>
    </lineage>
</organism>
<proteinExistence type="predicted"/>
<evidence type="ECO:0000256" key="1">
    <source>
        <dbReference type="ARBA" id="ARBA00022679"/>
    </source>
</evidence>
<gene>
    <name evidence="3" type="ORF">A3J78_01335</name>
</gene>
<accession>A0A1F5DG02</accession>
<dbReference type="InterPro" id="IPR034683">
    <property type="entry name" value="IspD/TarI"/>
</dbReference>
<dbReference type="Gene3D" id="3.90.550.10">
    <property type="entry name" value="Spore Coat Polysaccharide Biosynthesis Protein SpsA, Chain A"/>
    <property type="match status" value="1"/>
</dbReference>
<evidence type="ECO:0000256" key="2">
    <source>
        <dbReference type="ARBA" id="ARBA00022695"/>
    </source>
</evidence>
<dbReference type="InterPro" id="IPR029044">
    <property type="entry name" value="Nucleotide-diphossugar_trans"/>
</dbReference>
<dbReference type="PANTHER" id="PTHR32125:SF4">
    <property type="entry name" value="2-C-METHYL-D-ERYTHRITOL 4-PHOSPHATE CYTIDYLYLTRANSFERASE, CHLOROPLASTIC"/>
    <property type="match status" value="1"/>
</dbReference>
<protein>
    <recommendedName>
        <fullName evidence="5">2-C-methyl-D-erythritol 4-phosphate cytidylyltransferase</fullName>
    </recommendedName>
</protein>
<sequence>MISAIITCAGNGSRFGSDKILSEISGEPVLVRTIRQFALSKKIDEIIVAARTEYICYYQEVLSRFGLKVKFVEGGKERLVSAFNGVKSANGDFIVIHDGVRPLTPVWLIDNVVEEARKHQAAMAAVMSTTCIKYVEGSFIKKCLARKKTWLGQTPQAFKKDLILSCYKKALENNDFSAKDDCELVSRFGIKVKIVPGDYGNIKITFPSDIGIAEKIIESSNG</sequence>
<evidence type="ECO:0008006" key="5">
    <source>
        <dbReference type="Google" id="ProtNLM"/>
    </source>
</evidence>
<dbReference type="Pfam" id="PF01128">
    <property type="entry name" value="IspD"/>
    <property type="match status" value="1"/>
</dbReference>
<dbReference type="AlphaFoldDB" id="A0A1F5DG02"/>
<dbReference type="SUPFAM" id="SSF53448">
    <property type="entry name" value="Nucleotide-diphospho-sugar transferases"/>
    <property type="match status" value="1"/>
</dbReference>
<dbReference type="PROSITE" id="PS01295">
    <property type="entry name" value="ISPD"/>
    <property type="match status" value="1"/>
</dbReference>
<dbReference type="GO" id="GO:0050518">
    <property type="term" value="F:2-C-methyl-D-erythritol 4-phosphate cytidylyltransferase activity"/>
    <property type="evidence" value="ECO:0007669"/>
    <property type="project" value="TreeGrafter"/>
</dbReference>
<reference evidence="3 4" key="1">
    <citation type="journal article" date="2016" name="Nat. Commun.">
        <title>Thousands of microbial genomes shed light on interconnected biogeochemical processes in an aquifer system.</title>
        <authorList>
            <person name="Anantharaman K."/>
            <person name="Brown C.T."/>
            <person name="Hug L.A."/>
            <person name="Sharon I."/>
            <person name="Castelle C.J."/>
            <person name="Probst A.J."/>
            <person name="Thomas B.C."/>
            <person name="Singh A."/>
            <person name="Wilkins M.J."/>
            <person name="Karaoz U."/>
            <person name="Brodie E.L."/>
            <person name="Williams K.H."/>
            <person name="Hubbard S.S."/>
            <person name="Banfield J.F."/>
        </authorList>
    </citation>
    <scope>NUCLEOTIDE SEQUENCE [LARGE SCALE GENOMIC DNA]</scope>
</reference>
<keyword evidence="1" id="KW-0808">Transferase</keyword>